<reference evidence="1" key="1">
    <citation type="submission" date="2014-11" db="EMBL/GenBank/DDBJ databases">
        <authorList>
            <person name="Amaro Gonzalez C."/>
        </authorList>
    </citation>
    <scope>NUCLEOTIDE SEQUENCE</scope>
</reference>
<name>A0A0E9WPW0_ANGAN</name>
<evidence type="ECO:0000313" key="1">
    <source>
        <dbReference type="EMBL" id="JAH92392.1"/>
    </source>
</evidence>
<reference evidence="1" key="2">
    <citation type="journal article" date="2015" name="Fish Shellfish Immunol.">
        <title>Early steps in the European eel (Anguilla anguilla)-Vibrio vulnificus interaction in the gills: Role of the RtxA13 toxin.</title>
        <authorList>
            <person name="Callol A."/>
            <person name="Pajuelo D."/>
            <person name="Ebbesson L."/>
            <person name="Teles M."/>
            <person name="MacKenzie S."/>
            <person name="Amaro C."/>
        </authorList>
    </citation>
    <scope>NUCLEOTIDE SEQUENCE</scope>
</reference>
<protein>
    <submittedName>
        <fullName evidence="1">Uncharacterized protein</fullName>
    </submittedName>
</protein>
<accession>A0A0E9WPW0</accession>
<organism evidence="1">
    <name type="scientific">Anguilla anguilla</name>
    <name type="common">European freshwater eel</name>
    <name type="synonym">Muraena anguilla</name>
    <dbReference type="NCBI Taxonomy" id="7936"/>
    <lineage>
        <taxon>Eukaryota</taxon>
        <taxon>Metazoa</taxon>
        <taxon>Chordata</taxon>
        <taxon>Craniata</taxon>
        <taxon>Vertebrata</taxon>
        <taxon>Euteleostomi</taxon>
        <taxon>Actinopterygii</taxon>
        <taxon>Neopterygii</taxon>
        <taxon>Teleostei</taxon>
        <taxon>Anguilliformes</taxon>
        <taxon>Anguillidae</taxon>
        <taxon>Anguilla</taxon>
    </lineage>
</organism>
<dbReference type="EMBL" id="GBXM01016185">
    <property type="protein sequence ID" value="JAH92392.1"/>
    <property type="molecule type" value="Transcribed_RNA"/>
</dbReference>
<dbReference type="AlphaFoldDB" id="A0A0E9WPW0"/>
<sequence>MVPDRTFLKAIGSFLRITLSLFRKCLLFGTLNYQRCKRCRCFKVTFFCFFSSRVVCVTGRQFFFKSVTVASHQGTPYPLPAR</sequence>
<proteinExistence type="predicted"/>